<sequence length="480" mass="53107">MVNITDSGGKHAPQEMEQFLPGDGLAGNTKYKIQPRKDAEQAALNQTDYDPFADRQNEHPTTDSETLTHLLKASLGTGILSMPIAFMYSGIIMGIFATIITAFICTHCTYILVKCGHKLYYKTRRSQMSFAEIAEVSFQNGPKWCRGFAPVAKFSILFGLFLTYFGTCSVYTVIVAKNFEQVLNHWTGTEVSLRMLISCLLIPLILLSWIPNLKYLAPVSMIANVFMGLGLGITFYYLVQDLPSIETRNYFQMSTLPAFFSITIFAMEAIGVVMPLENNMENPRHFLGICGVLSQGMSGVTLIYMFLGFLGYLRYGEGTEESITLNLPVHEWPAQAVKVLIALAVFCTFGLQFYVCLEIVWDSIKEKCTKRPILVNYVLRTVLVTAAVVLAVSVPTIAPFMGLIGAFCFSILGLIFPVFIEMVTHWDTGFGAYNWIVWKNIVIFLCGIAALVFGSNSAIADIMKLYSDDTSAAPVAGGIS</sequence>
<feature type="transmembrane region" description="Helical" evidence="6">
    <location>
        <begin position="432"/>
        <end position="453"/>
    </location>
</feature>
<dbReference type="KEGG" id="mde:109613624"/>
<evidence type="ECO:0000256" key="5">
    <source>
        <dbReference type="SAM" id="MobiDB-lite"/>
    </source>
</evidence>
<comment type="subcellular location">
    <subcellularLocation>
        <location evidence="1">Membrane</location>
        <topology evidence="1">Multi-pass membrane protein</topology>
    </subcellularLocation>
</comment>
<dbReference type="GO" id="GO:0015179">
    <property type="term" value="F:L-amino acid transmembrane transporter activity"/>
    <property type="evidence" value="ECO:0007669"/>
    <property type="project" value="TreeGrafter"/>
</dbReference>
<dbReference type="PANTHER" id="PTHR22950">
    <property type="entry name" value="AMINO ACID TRANSPORTER"/>
    <property type="match status" value="1"/>
</dbReference>
<keyword evidence="4 6" id="KW-0472">Membrane</keyword>
<evidence type="ECO:0000259" key="7">
    <source>
        <dbReference type="Pfam" id="PF01490"/>
    </source>
</evidence>
<reference evidence="9" key="1">
    <citation type="submission" date="2025-08" db="UniProtKB">
        <authorList>
            <consortium name="RefSeq"/>
        </authorList>
    </citation>
    <scope>IDENTIFICATION</scope>
    <source>
        <strain evidence="9">Aabys</strain>
        <tissue evidence="9">Whole body</tissue>
    </source>
</reference>
<feature type="transmembrane region" description="Helical" evidence="6">
    <location>
        <begin position="156"/>
        <end position="179"/>
    </location>
</feature>
<keyword evidence="8" id="KW-1185">Reference proteome</keyword>
<evidence type="ECO:0000256" key="4">
    <source>
        <dbReference type="ARBA" id="ARBA00023136"/>
    </source>
</evidence>
<evidence type="ECO:0000256" key="6">
    <source>
        <dbReference type="SAM" id="Phobius"/>
    </source>
</evidence>
<feature type="transmembrane region" description="Helical" evidence="6">
    <location>
        <begin position="191"/>
        <end position="210"/>
    </location>
</feature>
<evidence type="ECO:0000256" key="1">
    <source>
        <dbReference type="ARBA" id="ARBA00004141"/>
    </source>
</evidence>
<evidence type="ECO:0000313" key="9">
    <source>
        <dbReference type="RefSeq" id="XP_019894234.1"/>
    </source>
</evidence>
<feature type="transmembrane region" description="Helical" evidence="6">
    <location>
        <begin position="339"/>
        <end position="361"/>
    </location>
</feature>
<feature type="domain" description="Amino acid transporter transmembrane" evidence="7">
    <location>
        <begin position="65"/>
        <end position="458"/>
    </location>
</feature>
<gene>
    <name evidence="9" type="primary">LOC109613624</name>
</gene>
<dbReference type="OrthoDB" id="1684102at2759"/>
<dbReference type="VEuPathDB" id="VectorBase:MDOMA2_017457"/>
<dbReference type="Pfam" id="PF01490">
    <property type="entry name" value="Aa_trans"/>
    <property type="match status" value="1"/>
</dbReference>
<dbReference type="PANTHER" id="PTHR22950:SF154">
    <property type="entry name" value="PROTON-COUPLED AMINO ACID TRANSPORTER-LIKE PROTEIN PATHETIC"/>
    <property type="match status" value="1"/>
</dbReference>
<feature type="transmembrane region" description="Helical" evidence="6">
    <location>
        <begin position="222"/>
        <end position="239"/>
    </location>
</feature>
<evidence type="ECO:0000313" key="8">
    <source>
        <dbReference type="Proteomes" id="UP001652621"/>
    </source>
</evidence>
<keyword evidence="2 6" id="KW-0812">Transmembrane</keyword>
<dbReference type="GO" id="GO:0005774">
    <property type="term" value="C:vacuolar membrane"/>
    <property type="evidence" value="ECO:0007669"/>
    <property type="project" value="TreeGrafter"/>
</dbReference>
<feature type="transmembrane region" description="Helical" evidence="6">
    <location>
        <begin position="400"/>
        <end position="420"/>
    </location>
</feature>
<dbReference type="RefSeq" id="XP_019894234.1">
    <property type="nucleotide sequence ID" value="XM_020038675.2"/>
</dbReference>
<protein>
    <submittedName>
        <fullName evidence="9">Proton-coupled amino acid transporter-like protein pathetic</fullName>
    </submittedName>
</protein>
<evidence type="ECO:0000256" key="2">
    <source>
        <dbReference type="ARBA" id="ARBA00022692"/>
    </source>
</evidence>
<organism evidence="8 9">
    <name type="scientific">Musca domestica</name>
    <name type="common">House fly</name>
    <dbReference type="NCBI Taxonomy" id="7370"/>
    <lineage>
        <taxon>Eukaryota</taxon>
        <taxon>Metazoa</taxon>
        <taxon>Ecdysozoa</taxon>
        <taxon>Arthropoda</taxon>
        <taxon>Hexapoda</taxon>
        <taxon>Insecta</taxon>
        <taxon>Pterygota</taxon>
        <taxon>Neoptera</taxon>
        <taxon>Endopterygota</taxon>
        <taxon>Diptera</taxon>
        <taxon>Brachycera</taxon>
        <taxon>Muscomorpha</taxon>
        <taxon>Muscoidea</taxon>
        <taxon>Muscidae</taxon>
        <taxon>Musca</taxon>
    </lineage>
</organism>
<name>A0A9J7DL59_MUSDO</name>
<evidence type="ECO:0000256" key="3">
    <source>
        <dbReference type="ARBA" id="ARBA00022989"/>
    </source>
</evidence>
<keyword evidence="3 6" id="KW-1133">Transmembrane helix</keyword>
<proteinExistence type="predicted"/>
<accession>A0A9J7DL59</accession>
<dbReference type="AlphaFoldDB" id="A0A9J7DL59"/>
<feature type="transmembrane region" description="Helical" evidence="6">
    <location>
        <begin position="373"/>
        <end position="394"/>
    </location>
</feature>
<feature type="transmembrane region" description="Helical" evidence="6">
    <location>
        <begin position="251"/>
        <end position="274"/>
    </location>
</feature>
<feature type="transmembrane region" description="Helical" evidence="6">
    <location>
        <begin position="85"/>
        <end position="113"/>
    </location>
</feature>
<feature type="region of interest" description="Disordered" evidence="5">
    <location>
        <begin position="1"/>
        <end position="23"/>
    </location>
</feature>
<dbReference type="Proteomes" id="UP001652621">
    <property type="component" value="Unplaced"/>
</dbReference>
<dbReference type="GeneID" id="109613624"/>
<feature type="transmembrane region" description="Helical" evidence="6">
    <location>
        <begin position="286"/>
        <end position="307"/>
    </location>
</feature>
<dbReference type="InterPro" id="IPR013057">
    <property type="entry name" value="AA_transpt_TM"/>
</dbReference>